<sequence>MVAGLVPAVSALTLAVVLGVVVGNVPVLPGSVRPGLAWVMRRSLRLGVMLLGLQLAVGQVLDLGVGTVVVVVLIVVVTFAGTVVLGRWLGVSRGLSVLVAAGFSICGASAIAAVESVIDREDEDVATGVALVTVFGSASMLLLPVLGGELGLSEVDFGRIAGGSVHEVAQVVAAASPMGAAAVAVAVVVKLSRVVLLAPMVAVVSVLRRREVAVGKRPPVLPLFVVGFLAAVVVRSAGVLPAPVLDGARQVTTVLLAAALFALGSAVRVRALVRTGPRAFVLGALSTVLVTGVAFAGMLLV</sequence>
<keyword evidence="4 7" id="KW-0812">Transmembrane</keyword>
<evidence type="ECO:0000256" key="2">
    <source>
        <dbReference type="ARBA" id="ARBA00007977"/>
    </source>
</evidence>
<dbReference type="EMBL" id="BAAAUX010000014">
    <property type="protein sequence ID" value="GAA2792785.1"/>
    <property type="molecule type" value="Genomic_DNA"/>
</dbReference>
<evidence type="ECO:0000313" key="9">
    <source>
        <dbReference type="Proteomes" id="UP001500979"/>
    </source>
</evidence>
<reference evidence="8 9" key="1">
    <citation type="journal article" date="2019" name="Int. J. Syst. Evol. Microbiol.">
        <title>The Global Catalogue of Microorganisms (GCM) 10K type strain sequencing project: providing services to taxonomists for standard genome sequencing and annotation.</title>
        <authorList>
            <consortium name="The Broad Institute Genomics Platform"/>
            <consortium name="The Broad Institute Genome Sequencing Center for Infectious Disease"/>
            <person name="Wu L."/>
            <person name="Ma J."/>
        </authorList>
    </citation>
    <scope>NUCLEOTIDE SEQUENCE [LARGE SCALE GENOMIC DNA]</scope>
    <source>
        <strain evidence="8 9">JCM 9383</strain>
    </source>
</reference>
<feature type="transmembrane region" description="Helical" evidence="7">
    <location>
        <begin position="125"/>
        <end position="146"/>
    </location>
</feature>
<feature type="transmembrane region" description="Helical" evidence="7">
    <location>
        <begin position="250"/>
        <end position="267"/>
    </location>
</feature>
<evidence type="ECO:0000256" key="6">
    <source>
        <dbReference type="ARBA" id="ARBA00023136"/>
    </source>
</evidence>
<comment type="similarity">
    <text evidence="2">Belongs to the UPF0324 family.</text>
</comment>
<feature type="transmembrane region" description="Helical" evidence="7">
    <location>
        <begin position="279"/>
        <end position="300"/>
    </location>
</feature>
<keyword evidence="9" id="KW-1185">Reference proteome</keyword>
<keyword evidence="3" id="KW-1003">Cell membrane</keyword>
<evidence type="ECO:0000256" key="7">
    <source>
        <dbReference type="SAM" id="Phobius"/>
    </source>
</evidence>
<evidence type="ECO:0000256" key="5">
    <source>
        <dbReference type="ARBA" id="ARBA00022989"/>
    </source>
</evidence>
<dbReference type="PANTHER" id="PTHR30106:SF2">
    <property type="entry name" value="UPF0324 INNER MEMBRANE PROTEIN YEIH"/>
    <property type="match status" value="1"/>
</dbReference>
<evidence type="ECO:0000313" key="8">
    <source>
        <dbReference type="EMBL" id="GAA2792785.1"/>
    </source>
</evidence>
<dbReference type="InterPro" id="IPR018383">
    <property type="entry name" value="UPF0324_pro"/>
</dbReference>
<proteinExistence type="inferred from homology"/>
<protein>
    <submittedName>
        <fullName evidence="8">Sulfate exporter family transporter</fullName>
    </submittedName>
</protein>
<dbReference type="PANTHER" id="PTHR30106">
    <property type="entry name" value="INNER MEMBRANE PROTEIN YEIH-RELATED"/>
    <property type="match status" value="1"/>
</dbReference>
<gene>
    <name evidence="8" type="ORF">GCM10010470_29490</name>
</gene>
<evidence type="ECO:0000256" key="4">
    <source>
        <dbReference type="ARBA" id="ARBA00022692"/>
    </source>
</evidence>
<keyword evidence="6 7" id="KW-0472">Membrane</keyword>
<evidence type="ECO:0000256" key="3">
    <source>
        <dbReference type="ARBA" id="ARBA00022475"/>
    </source>
</evidence>
<keyword evidence="5 7" id="KW-1133">Transmembrane helix</keyword>
<feature type="transmembrane region" description="Helical" evidence="7">
    <location>
        <begin position="219"/>
        <end position="238"/>
    </location>
</feature>
<feature type="transmembrane region" description="Helical" evidence="7">
    <location>
        <begin position="95"/>
        <end position="118"/>
    </location>
</feature>
<dbReference type="Proteomes" id="UP001500979">
    <property type="component" value="Unassembled WGS sequence"/>
</dbReference>
<dbReference type="Pfam" id="PF03601">
    <property type="entry name" value="Cons_hypoth698"/>
    <property type="match status" value="1"/>
</dbReference>
<feature type="transmembrane region" description="Helical" evidence="7">
    <location>
        <begin position="180"/>
        <end position="207"/>
    </location>
</feature>
<evidence type="ECO:0000256" key="1">
    <source>
        <dbReference type="ARBA" id="ARBA00004651"/>
    </source>
</evidence>
<feature type="transmembrane region" description="Helical" evidence="7">
    <location>
        <begin position="68"/>
        <end position="89"/>
    </location>
</feature>
<name>A0ABN3VCW1_9PSEU</name>
<organism evidence="8 9">
    <name type="scientific">Saccharopolyspora taberi</name>
    <dbReference type="NCBI Taxonomy" id="60895"/>
    <lineage>
        <taxon>Bacteria</taxon>
        <taxon>Bacillati</taxon>
        <taxon>Actinomycetota</taxon>
        <taxon>Actinomycetes</taxon>
        <taxon>Pseudonocardiales</taxon>
        <taxon>Pseudonocardiaceae</taxon>
        <taxon>Saccharopolyspora</taxon>
    </lineage>
</organism>
<comment type="caution">
    <text evidence="8">The sequence shown here is derived from an EMBL/GenBank/DDBJ whole genome shotgun (WGS) entry which is preliminary data.</text>
</comment>
<comment type="subcellular location">
    <subcellularLocation>
        <location evidence="1">Cell membrane</location>
        <topology evidence="1">Multi-pass membrane protein</topology>
    </subcellularLocation>
</comment>
<accession>A0ABN3VCW1</accession>